<protein>
    <recommendedName>
        <fullName evidence="1">Phospholipid/glycerol acyltransferase domain-containing protein</fullName>
    </recommendedName>
</protein>
<gene>
    <name evidence="2" type="ORF">GF068_19805</name>
</gene>
<accession>A0A6N7PQ19</accession>
<dbReference type="RefSeq" id="WP_153820969.1">
    <property type="nucleotide sequence ID" value="NZ_WJIE01000005.1"/>
</dbReference>
<name>A0A6N7PQ19_9BACT</name>
<evidence type="ECO:0000313" key="3">
    <source>
        <dbReference type="Proteomes" id="UP000440224"/>
    </source>
</evidence>
<dbReference type="SMART" id="SM00563">
    <property type="entry name" value="PlsC"/>
    <property type="match status" value="1"/>
</dbReference>
<evidence type="ECO:0000259" key="1">
    <source>
        <dbReference type="SMART" id="SM00563"/>
    </source>
</evidence>
<evidence type="ECO:0000313" key="2">
    <source>
        <dbReference type="EMBL" id="MRG94148.1"/>
    </source>
</evidence>
<dbReference type="AlphaFoldDB" id="A0A6N7PQ19"/>
<proteinExistence type="predicted"/>
<reference evidence="2 3" key="1">
    <citation type="submission" date="2019-10" db="EMBL/GenBank/DDBJ databases">
        <title>A soil myxobacterium in the family Polyangiaceae.</title>
        <authorList>
            <person name="Li Y."/>
            <person name="Wang J."/>
        </authorList>
    </citation>
    <scope>NUCLEOTIDE SEQUENCE [LARGE SCALE GENOMIC DNA]</scope>
    <source>
        <strain evidence="2 3">DSM 14734</strain>
    </source>
</reference>
<dbReference type="Proteomes" id="UP000440224">
    <property type="component" value="Unassembled WGS sequence"/>
</dbReference>
<dbReference type="InterPro" id="IPR002123">
    <property type="entry name" value="Plipid/glycerol_acylTrfase"/>
</dbReference>
<dbReference type="SUPFAM" id="SSF69593">
    <property type="entry name" value="Glycerol-3-phosphate (1)-acyltransferase"/>
    <property type="match status" value="1"/>
</dbReference>
<dbReference type="OrthoDB" id="9812274at2"/>
<feature type="domain" description="Phospholipid/glycerol acyltransferase" evidence="1">
    <location>
        <begin position="102"/>
        <end position="225"/>
    </location>
</feature>
<sequence length="312" mass="32977">MKASADLEHILHITRAEMAGHVAKDRGPLAARVAEVALHPAALSLAKNLVAFDDDLARLGSLRRASLRMLDRYGVRARLADASGGPHDLDARRAALSARGPLLVVSNHPGLYDALALFAAVGRDDLAVITAERDLLFALPHVRRHLLAAPPDARAGRALRSAARHLVRGGALLHFPAGRIEPDPRLVAPGESALHAWRPGLDALVSLARRARDDLVVVPAIVSGVVSLRARAFASALVGRAGATDAFVPLLQLTLPGFGDVDVRVTLGPELHAGALGEAPSARLRDHLEHLARVAVHPPGVAPAEPLRWGPR</sequence>
<dbReference type="GO" id="GO:0016746">
    <property type="term" value="F:acyltransferase activity"/>
    <property type="evidence" value="ECO:0007669"/>
    <property type="project" value="InterPro"/>
</dbReference>
<organism evidence="2 3">
    <name type="scientific">Polyangium spumosum</name>
    <dbReference type="NCBI Taxonomy" id="889282"/>
    <lineage>
        <taxon>Bacteria</taxon>
        <taxon>Pseudomonadati</taxon>
        <taxon>Myxococcota</taxon>
        <taxon>Polyangia</taxon>
        <taxon>Polyangiales</taxon>
        <taxon>Polyangiaceae</taxon>
        <taxon>Polyangium</taxon>
    </lineage>
</organism>
<comment type="caution">
    <text evidence="2">The sequence shown here is derived from an EMBL/GenBank/DDBJ whole genome shotgun (WGS) entry which is preliminary data.</text>
</comment>
<dbReference type="EMBL" id="WJIE01000005">
    <property type="protein sequence ID" value="MRG94148.1"/>
    <property type="molecule type" value="Genomic_DNA"/>
</dbReference>
<keyword evidence="3" id="KW-1185">Reference proteome</keyword>